<proteinExistence type="inferred from homology"/>
<evidence type="ECO:0000313" key="9">
    <source>
        <dbReference type="EMBL" id="AGU17100.1"/>
    </source>
</evidence>
<gene>
    <name evidence="9" type="primary">AAI</name>
</gene>
<dbReference type="PIRSF" id="PIRSF001657">
    <property type="entry name" value="Allergen/amylase_inhib"/>
    <property type="match status" value="1"/>
</dbReference>
<accession>T1WHS5</accession>
<dbReference type="InterPro" id="IPR006106">
    <property type="entry name" value="Allergen/soft/tryp_amyl_inhib"/>
</dbReference>
<dbReference type="SUPFAM" id="SSF47699">
    <property type="entry name" value="Bifunctional inhibitor/lipid-transfer protein/seed storage 2S albumin"/>
    <property type="match status" value="1"/>
</dbReference>
<evidence type="ECO:0000259" key="8">
    <source>
        <dbReference type="SMART" id="SM00499"/>
    </source>
</evidence>
<name>T1WHS5_9POAL</name>
<dbReference type="CDD" id="cd00261">
    <property type="entry name" value="AAI_SS"/>
    <property type="match status" value="1"/>
</dbReference>
<dbReference type="PANTHER" id="PTHR34481:SF8">
    <property type="entry name" value="SEED ALLERGENIC PROTEIN RAG1"/>
    <property type="match status" value="1"/>
</dbReference>
<dbReference type="InterPro" id="IPR016140">
    <property type="entry name" value="Bifunc_inhib/LTP/seed_store"/>
</dbReference>
<comment type="subcellular location">
    <subcellularLocation>
        <location evidence="1">Secreted</location>
    </subcellularLocation>
</comment>
<dbReference type="EMBL" id="KF144793">
    <property type="protein sequence ID" value="AGU17100.1"/>
    <property type="molecule type" value="Genomic_DNA"/>
</dbReference>
<evidence type="ECO:0000256" key="6">
    <source>
        <dbReference type="ARBA" id="ARBA00023157"/>
    </source>
</evidence>
<dbReference type="GO" id="GO:0005576">
    <property type="term" value="C:extracellular region"/>
    <property type="evidence" value="ECO:0007669"/>
    <property type="project" value="UniProtKB-SubCell"/>
</dbReference>
<feature type="domain" description="Bifunctional inhibitor/plant lipid transfer protein/seed storage helical" evidence="8">
    <location>
        <begin position="23"/>
        <end position="132"/>
    </location>
</feature>
<dbReference type="GO" id="GO:0015066">
    <property type="term" value="F:alpha-amylase inhibitor activity"/>
    <property type="evidence" value="ECO:0007669"/>
    <property type="project" value="UniProtKB-KW"/>
</dbReference>
<dbReference type="PROSITE" id="PS00426">
    <property type="entry name" value="CEREAL_TRYP_AMYL_INH"/>
    <property type="match status" value="1"/>
</dbReference>
<organism evidence="9">
    <name type="scientific">Kengyilia kokonorica</name>
    <dbReference type="NCBI Taxonomy" id="125208"/>
    <lineage>
        <taxon>Eukaryota</taxon>
        <taxon>Viridiplantae</taxon>
        <taxon>Streptophyta</taxon>
        <taxon>Embryophyta</taxon>
        <taxon>Tracheophyta</taxon>
        <taxon>Spermatophyta</taxon>
        <taxon>Magnoliopsida</taxon>
        <taxon>Liliopsida</taxon>
        <taxon>Poales</taxon>
        <taxon>Poaceae</taxon>
        <taxon>BOP clade</taxon>
        <taxon>Pooideae</taxon>
        <taxon>Triticodae</taxon>
        <taxon>Triticeae</taxon>
        <taxon>Hordeinae</taxon>
        <taxon>Kengyilia</taxon>
    </lineage>
</organism>
<dbReference type="PANTHER" id="PTHR34481">
    <property type="entry name" value="TRYPSIN/FACTOR XIIA INHIBITOR-RELATED"/>
    <property type="match status" value="1"/>
</dbReference>
<evidence type="ECO:0000256" key="4">
    <source>
        <dbReference type="ARBA" id="ARBA00022579"/>
    </source>
</evidence>
<protein>
    <submittedName>
        <fullName evidence="9">Dimeric alpha-amylase inhibitor</fullName>
    </submittedName>
</protein>
<dbReference type="InterPro" id="IPR006105">
    <property type="entry name" value="Allergen/tryp_amyl_inhib_CS"/>
</dbReference>
<feature type="disulfide bond" evidence="7">
    <location>
        <begin position="59"/>
        <end position="116"/>
    </location>
</feature>
<dbReference type="PRINTS" id="PR00808">
    <property type="entry name" value="AMLASEINHBTR"/>
</dbReference>
<keyword evidence="6 7" id="KW-1015">Disulfide bond</keyword>
<dbReference type="SMART" id="SM00499">
    <property type="entry name" value="AAI"/>
    <property type="match status" value="1"/>
</dbReference>
<keyword evidence="4 9" id="KW-0022">Alpha-amylase inhibitor</keyword>
<dbReference type="InterPro" id="IPR036312">
    <property type="entry name" value="Bifun_inhib/LTP/seed_sf"/>
</dbReference>
<evidence type="ECO:0000256" key="1">
    <source>
        <dbReference type="ARBA" id="ARBA00004613"/>
    </source>
</evidence>
<feature type="disulfide bond" evidence="7">
    <location>
        <begin position="23"/>
        <end position="69"/>
    </location>
</feature>
<dbReference type="AlphaFoldDB" id="T1WHS5"/>
<comment type="similarity">
    <text evidence="2">Belongs to the protease inhibitor I6 (cereal trypsin/alpha-amylase inhibitor) family.</text>
</comment>
<keyword evidence="3" id="KW-0964">Secreted</keyword>
<evidence type="ECO:0000256" key="7">
    <source>
        <dbReference type="PIRSR" id="PIRSR001657-50"/>
    </source>
</evidence>
<evidence type="ECO:0000256" key="3">
    <source>
        <dbReference type="ARBA" id="ARBA00022525"/>
    </source>
</evidence>
<keyword evidence="5" id="KW-0732">Signal</keyword>
<feature type="disulfide bond" evidence="7">
    <location>
        <begin position="45"/>
        <end position="100"/>
    </location>
</feature>
<sequence length="141" mass="15138">MLVATPIAAEYGAWSDNSGPWMCYPGQAYQVPALPSCHPLLKLQCNGSQVPEAVLRDCCQQLADISKWCRCGALYNMLDNMYKEPGMQEGQAGIEVFPGCRREVVKLTAASFPAVCKLPIVIDASGGGAYVCKSVATYPDA</sequence>
<feature type="disulfide bond" evidence="7">
    <location>
        <begin position="71"/>
        <end position="132"/>
    </location>
</feature>
<feature type="disulfide bond" evidence="7">
    <location>
        <begin position="37"/>
        <end position="58"/>
    </location>
</feature>
<evidence type="ECO:0000256" key="2">
    <source>
        <dbReference type="ARBA" id="ARBA00007107"/>
    </source>
</evidence>
<dbReference type="Gene3D" id="1.10.110.10">
    <property type="entry name" value="Plant lipid-transfer and hydrophobic proteins"/>
    <property type="match status" value="1"/>
</dbReference>
<dbReference type="GO" id="GO:0004867">
    <property type="term" value="F:serine-type endopeptidase inhibitor activity"/>
    <property type="evidence" value="ECO:0007669"/>
    <property type="project" value="InterPro"/>
</dbReference>
<dbReference type="Pfam" id="PF00234">
    <property type="entry name" value="Tryp_alpha_amyl"/>
    <property type="match status" value="1"/>
</dbReference>
<reference evidence="9" key="1">
    <citation type="journal article" date="2013" name="Gene">
        <title>Molecular evolution and diversity of dimeric alpha-amylase inhibitor gene in Kengyilia species (Triticeae: Poaceae).</title>
        <authorList>
            <person name="Zeng J."/>
            <person name="Fan X."/>
            <person name="Sha L.N."/>
            <person name="Kang H.Y."/>
            <person name="Wang Y."/>
            <person name="Zhang H.Q."/>
            <person name="Zhou Y.H."/>
        </authorList>
    </citation>
    <scope>NUCLEOTIDE SEQUENCE</scope>
    <source>
        <strain evidence="9">1</strain>
        <tissue evidence="9">Leaf</tissue>
    </source>
</reference>
<evidence type="ECO:0000256" key="5">
    <source>
        <dbReference type="ARBA" id="ARBA00022729"/>
    </source>
</evidence>